<sequence>MEHLTATKALSALGQETRLAIFRLLVQAGPSGKLAGEIASALTLPGPTLSFHLKELAAVGMIRAEQRGRTVCYRAEFDTMTRLLDYLTENCCGGDVRCEAGRTC</sequence>
<evidence type="ECO:0000256" key="2">
    <source>
        <dbReference type="ARBA" id="ARBA00023125"/>
    </source>
</evidence>
<evidence type="ECO:0000256" key="3">
    <source>
        <dbReference type="ARBA" id="ARBA00023163"/>
    </source>
</evidence>
<dbReference type="PROSITE" id="PS50987">
    <property type="entry name" value="HTH_ARSR_2"/>
    <property type="match status" value="1"/>
</dbReference>
<comment type="caution">
    <text evidence="5">The sequence shown here is derived from an EMBL/GenBank/DDBJ whole genome shotgun (WGS) entry which is preliminary data.</text>
</comment>
<feature type="domain" description="HTH arsR-type" evidence="4">
    <location>
        <begin position="1"/>
        <end position="95"/>
    </location>
</feature>
<dbReference type="InterPro" id="IPR036390">
    <property type="entry name" value="WH_DNA-bd_sf"/>
</dbReference>
<dbReference type="Pfam" id="PF12840">
    <property type="entry name" value="HTH_20"/>
    <property type="match status" value="1"/>
</dbReference>
<dbReference type="InterPro" id="IPR011991">
    <property type="entry name" value="ArsR-like_HTH"/>
</dbReference>
<keyword evidence="1" id="KW-0805">Transcription regulation</keyword>
<accession>A0A2P5Z758</accession>
<dbReference type="STRING" id="56458.SB85_02765"/>
<dbReference type="Gene3D" id="1.10.10.10">
    <property type="entry name" value="Winged helix-like DNA-binding domain superfamily/Winged helix DNA-binding domain"/>
    <property type="match status" value="1"/>
</dbReference>
<evidence type="ECO:0000256" key="1">
    <source>
        <dbReference type="ARBA" id="ARBA00023015"/>
    </source>
</evidence>
<keyword evidence="3" id="KW-0804">Transcription</keyword>
<keyword evidence="2" id="KW-0238">DNA-binding</keyword>
<name>A0A2P5Z758_9XANT</name>
<dbReference type="SUPFAM" id="SSF46785">
    <property type="entry name" value="Winged helix' DNA-binding domain"/>
    <property type="match status" value="1"/>
</dbReference>
<organism evidence="5 6">
    <name type="scientific">Xanthomonas sacchari</name>
    <dbReference type="NCBI Taxonomy" id="56458"/>
    <lineage>
        <taxon>Bacteria</taxon>
        <taxon>Pseudomonadati</taxon>
        <taxon>Pseudomonadota</taxon>
        <taxon>Gammaproteobacteria</taxon>
        <taxon>Lysobacterales</taxon>
        <taxon>Lysobacteraceae</taxon>
        <taxon>Xanthomonas</taxon>
    </lineage>
</organism>
<evidence type="ECO:0000313" key="5">
    <source>
        <dbReference type="EMBL" id="PPU84221.1"/>
    </source>
</evidence>
<dbReference type="GO" id="GO:0003677">
    <property type="term" value="F:DNA binding"/>
    <property type="evidence" value="ECO:0007669"/>
    <property type="project" value="UniProtKB-KW"/>
</dbReference>
<dbReference type="PANTHER" id="PTHR43132">
    <property type="entry name" value="ARSENICAL RESISTANCE OPERON REPRESSOR ARSR-RELATED"/>
    <property type="match status" value="1"/>
</dbReference>
<dbReference type="Proteomes" id="UP000247346">
    <property type="component" value="Unassembled WGS sequence"/>
</dbReference>
<dbReference type="SMART" id="SM00418">
    <property type="entry name" value="HTH_ARSR"/>
    <property type="match status" value="1"/>
</dbReference>
<reference evidence="5 6" key="1">
    <citation type="submission" date="2016-08" db="EMBL/GenBank/DDBJ databases">
        <authorList>
            <person name="Seilhamer J.J."/>
        </authorList>
    </citation>
    <scope>NUCLEOTIDE SEQUENCE [LARGE SCALE GENOMIC DNA]</scope>
    <source>
        <strain evidence="5 6">CFBP4641</strain>
    </source>
</reference>
<dbReference type="NCBIfam" id="NF033788">
    <property type="entry name" value="HTH_metalloreg"/>
    <property type="match status" value="1"/>
</dbReference>
<dbReference type="EMBL" id="MDEK01000003">
    <property type="protein sequence ID" value="PPU84221.1"/>
    <property type="molecule type" value="Genomic_DNA"/>
</dbReference>
<dbReference type="InterPro" id="IPR001845">
    <property type="entry name" value="HTH_ArsR_DNA-bd_dom"/>
</dbReference>
<dbReference type="InterPro" id="IPR051011">
    <property type="entry name" value="Metal_resp_trans_reg"/>
</dbReference>
<dbReference type="PANTHER" id="PTHR43132:SF2">
    <property type="entry name" value="ARSENICAL RESISTANCE OPERON REPRESSOR ARSR-RELATED"/>
    <property type="match status" value="1"/>
</dbReference>
<dbReference type="PRINTS" id="PR00778">
    <property type="entry name" value="HTHARSR"/>
</dbReference>
<dbReference type="GO" id="GO:0003700">
    <property type="term" value="F:DNA-binding transcription factor activity"/>
    <property type="evidence" value="ECO:0007669"/>
    <property type="project" value="InterPro"/>
</dbReference>
<dbReference type="OrthoDB" id="5297460at2"/>
<evidence type="ECO:0000259" key="4">
    <source>
        <dbReference type="PROSITE" id="PS50987"/>
    </source>
</evidence>
<protein>
    <submittedName>
        <fullName evidence="5">ArsR family transcriptional regulator</fullName>
    </submittedName>
</protein>
<gene>
    <name evidence="5" type="ORF">XsacCFBP4641_03925</name>
</gene>
<dbReference type="CDD" id="cd00090">
    <property type="entry name" value="HTH_ARSR"/>
    <property type="match status" value="1"/>
</dbReference>
<evidence type="ECO:0000313" key="6">
    <source>
        <dbReference type="Proteomes" id="UP000247346"/>
    </source>
</evidence>
<dbReference type="InterPro" id="IPR036388">
    <property type="entry name" value="WH-like_DNA-bd_sf"/>
</dbReference>
<dbReference type="AlphaFoldDB" id="A0A2P5Z758"/>
<dbReference type="GeneID" id="93879287"/>
<proteinExistence type="predicted"/>
<dbReference type="RefSeq" id="WP_029562086.1">
    <property type="nucleotide sequence ID" value="NZ_CP132343.1"/>
</dbReference>